<reference evidence="1" key="1">
    <citation type="submission" date="2023-06" db="EMBL/GenBank/DDBJ databases">
        <authorList>
            <person name="Jiang Y."/>
            <person name="Liu Q."/>
        </authorList>
    </citation>
    <scope>NUCLEOTIDE SEQUENCE</scope>
    <source>
        <strain evidence="1">CGMCC 1.12090</strain>
    </source>
</reference>
<dbReference type="Proteomes" id="UP001169027">
    <property type="component" value="Unassembled WGS sequence"/>
</dbReference>
<dbReference type="EMBL" id="JAUKVY010000028">
    <property type="protein sequence ID" value="MDO1536486.1"/>
    <property type="molecule type" value="Genomic_DNA"/>
</dbReference>
<dbReference type="RefSeq" id="WP_301814556.1">
    <property type="nucleotide sequence ID" value="NZ_JAUJZH010000028.1"/>
</dbReference>
<keyword evidence="2" id="KW-1185">Reference proteome</keyword>
<protein>
    <submittedName>
        <fullName evidence="1">Uncharacterized protein</fullName>
    </submittedName>
</protein>
<evidence type="ECO:0000313" key="1">
    <source>
        <dbReference type="EMBL" id="MDO1536486.1"/>
    </source>
</evidence>
<organism evidence="1 2">
    <name type="scientific">Variovorax ginsengisoli</name>
    <dbReference type="NCBI Taxonomy" id="363844"/>
    <lineage>
        <taxon>Bacteria</taxon>
        <taxon>Pseudomonadati</taxon>
        <taxon>Pseudomonadota</taxon>
        <taxon>Betaproteobacteria</taxon>
        <taxon>Burkholderiales</taxon>
        <taxon>Comamonadaceae</taxon>
        <taxon>Variovorax</taxon>
    </lineage>
</organism>
<name>A0ABT8SC48_9BURK</name>
<sequence length="200" mass="21288">MLTFLTLGPEGSNHDFVLRRYLAAHGVADHRARISLIDDFHEGARALKAGKADFMLQCAVHPQAAAVTGGYRKEVFVVDAFISPSRPMALLRARAPRKEVAHIAAVQPATQSYADLSAWSTIVHETTVSEVGRGLVDGRYAAGIAFSALADEHPGVFEVVEDIGAVCDAWIMYGVRPVDGGQAIVWTGSPVSSLYGAAGD</sequence>
<proteinExistence type="predicted"/>
<gene>
    <name evidence="1" type="ORF">Q2T77_29800</name>
</gene>
<comment type="caution">
    <text evidence="1">The sequence shown here is derived from an EMBL/GenBank/DDBJ whole genome shotgun (WGS) entry which is preliminary data.</text>
</comment>
<accession>A0ABT8SC48</accession>
<evidence type="ECO:0000313" key="2">
    <source>
        <dbReference type="Proteomes" id="UP001169027"/>
    </source>
</evidence>